<proteinExistence type="predicted"/>
<protein>
    <submittedName>
        <fullName evidence="1">Uncharacterized protein</fullName>
    </submittedName>
</protein>
<sequence>MSATVADFRRKKAKLTCTGMPTEINGSGCRDELMEESELEVVRTEVANYKHLEGKKKRAIFEDIDNCTSDMLDAFLSEAVHEMKILEMENLLKRFQHRKYFPRWRKSAIGVHHILQAIRGKTVLVAVHKLVSDALLTCSSARAKSPPYNIYMYSLELANKHGAAEVRVEHLAIAAVCLGVDMCYEVSTEGSAMKFLKSLDANSRILPESSGLSEGIQEVCDVGVFHVFSNPNEFYENLLKFEQNKL</sequence>
<dbReference type="KEGG" id="qsa:O6P43_020968"/>
<reference evidence="1" key="1">
    <citation type="journal article" date="2023" name="Science">
        <title>Elucidation of the pathway for biosynthesis of saponin adjuvants from the soapbark tree.</title>
        <authorList>
            <person name="Reed J."/>
            <person name="Orme A."/>
            <person name="El-Demerdash A."/>
            <person name="Owen C."/>
            <person name="Martin L.B.B."/>
            <person name="Misra R.C."/>
            <person name="Kikuchi S."/>
            <person name="Rejzek M."/>
            <person name="Martin A.C."/>
            <person name="Harkess A."/>
            <person name="Leebens-Mack J."/>
            <person name="Louveau T."/>
            <person name="Stephenson M.J."/>
            <person name="Osbourn A."/>
        </authorList>
    </citation>
    <scope>NUCLEOTIDE SEQUENCE</scope>
    <source>
        <strain evidence="1">S10</strain>
    </source>
</reference>
<dbReference type="Proteomes" id="UP001163823">
    <property type="component" value="Chromosome 8"/>
</dbReference>
<accession>A0AAD7LNG5</accession>
<organism evidence="1 2">
    <name type="scientific">Quillaja saponaria</name>
    <name type="common">Soap bark tree</name>
    <dbReference type="NCBI Taxonomy" id="32244"/>
    <lineage>
        <taxon>Eukaryota</taxon>
        <taxon>Viridiplantae</taxon>
        <taxon>Streptophyta</taxon>
        <taxon>Embryophyta</taxon>
        <taxon>Tracheophyta</taxon>
        <taxon>Spermatophyta</taxon>
        <taxon>Magnoliopsida</taxon>
        <taxon>eudicotyledons</taxon>
        <taxon>Gunneridae</taxon>
        <taxon>Pentapetalae</taxon>
        <taxon>rosids</taxon>
        <taxon>fabids</taxon>
        <taxon>Fabales</taxon>
        <taxon>Quillajaceae</taxon>
        <taxon>Quillaja</taxon>
    </lineage>
</organism>
<keyword evidence="2" id="KW-1185">Reference proteome</keyword>
<name>A0AAD7LNG5_QUISA</name>
<comment type="caution">
    <text evidence="1">The sequence shown here is derived from an EMBL/GenBank/DDBJ whole genome shotgun (WGS) entry which is preliminary data.</text>
</comment>
<dbReference type="EMBL" id="JARAOO010000008">
    <property type="protein sequence ID" value="KAJ7960541.1"/>
    <property type="molecule type" value="Genomic_DNA"/>
</dbReference>
<evidence type="ECO:0000313" key="1">
    <source>
        <dbReference type="EMBL" id="KAJ7960541.1"/>
    </source>
</evidence>
<dbReference type="AlphaFoldDB" id="A0AAD7LNG5"/>
<evidence type="ECO:0000313" key="2">
    <source>
        <dbReference type="Proteomes" id="UP001163823"/>
    </source>
</evidence>
<gene>
    <name evidence="1" type="ORF">O6P43_020968</name>
</gene>